<dbReference type="InterPro" id="IPR029787">
    <property type="entry name" value="Nucleotide_cyclase"/>
</dbReference>
<dbReference type="InterPro" id="IPR001054">
    <property type="entry name" value="A/G_cyclase"/>
</dbReference>
<comment type="caution">
    <text evidence="3">The sequence shown here is derived from an EMBL/GenBank/DDBJ whole genome shotgun (WGS) entry which is preliminary data.</text>
</comment>
<keyword evidence="4" id="KW-1185">Reference proteome</keyword>
<dbReference type="Proteomes" id="UP001165060">
    <property type="component" value="Unassembled WGS sequence"/>
</dbReference>
<evidence type="ECO:0000313" key="3">
    <source>
        <dbReference type="EMBL" id="GMI35801.1"/>
    </source>
</evidence>
<reference evidence="3 4" key="1">
    <citation type="journal article" date="2023" name="Commun. Biol.">
        <title>Genome analysis of Parmales, the sister group of diatoms, reveals the evolutionary specialization of diatoms from phago-mixotrophs to photoautotrophs.</title>
        <authorList>
            <person name="Ban H."/>
            <person name="Sato S."/>
            <person name="Yoshikawa S."/>
            <person name="Yamada K."/>
            <person name="Nakamura Y."/>
            <person name="Ichinomiya M."/>
            <person name="Sato N."/>
            <person name="Blanc-Mathieu R."/>
            <person name="Endo H."/>
            <person name="Kuwata A."/>
            <person name="Ogata H."/>
        </authorList>
    </citation>
    <scope>NUCLEOTIDE SEQUENCE [LARGE SCALE GENOMIC DNA]</scope>
</reference>
<name>A0ABQ6MY10_9STRA</name>
<dbReference type="PROSITE" id="PS50125">
    <property type="entry name" value="GUANYLATE_CYCLASE_2"/>
    <property type="match status" value="1"/>
</dbReference>
<dbReference type="SUPFAM" id="SSF55073">
    <property type="entry name" value="Nucleotide cyclase"/>
    <property type="match status" value="1"/>
</dbReference>
<evidence type="ECO:0000256" key="1">
    <source>
        <dbReference type="SAM" id="Phobius"/>
    </source>
</evidence>
<feature type="domain" description="Guanylate cyclase" evidence="2">
    <location>
        <begin position="313"/>
        <end position="351"/>
    </location>
</feature>
<dbReference type="PANTHER" id="PTHR43336">
    <property type="entry name" value="OXYGEN SENSOR HISTIDINE KINASE RESPONSE REGULATOR DEVS/DOSS"/>
    <property type="match status" value="1"/>
</dbReference>
<accession>A0ABQ6MY10</accession>
<keyword evidence="1" id="KW-1133">Transmembrane helix</keyword>
<dbReference type="Gene3D" id="3.30.70.1230">
    <property type="entry name" value="Nucleotide cyclase"/>
    <property type="match status" value="1"/>
</dbReference>
<evidence type="ECO:0000259" key="2">
    <source>
        <dbReference type="PROSITE" id="PS50125"/>
    </source>
</evidence>
<protein>
    <recommendedName>
        <fullName evidence="2">Guanylate cyclase domain-containing protein</fullName>
    </recommendedName>
</protein>
<dbReference type="EMBL" id="BRYB01003387">
    <property type="protein sequence ID" value="GMI35801.1"/>
    <property type="molecule type" value="Genomic_DNA"/>
</dbReference>
<keyword evidence="1" id="KW-0472">Membrane</keyword>
<dbReference type="PANTHER" id="PTHR43336:SF3">
    <property type="entry name" value="GUANYLATE CYCLASE DOMAIN-CONTAINING PROTEIN"/>
    <property type="match status" value="1"/>
</dbReference>
<evidence type="ECO:0000313" key="4">
    <source>
        <dbReference type="Proteomes" id="UP001165060"/>
    </source>
</evidence>
<feature type="transmembrane region" description="Helical" evidence="1">
    <location>
        <begin position="51"/>
        <end position="71"/>
    </location>
</feature>
<sequence>MQDKYRASDARVPELTLGCLDPDSEFYTDSYVCGTSVVFYNLSGANRLSSVMALVKTLVIVFMLSVSVIVFSKGAETLVIEPIERMINLVTKLAENPLASLYKEPGEDDGEQNETSLLENTLGKISSLLQVGFGIAGAQIISSNMSSGGDLDVMIPGKKITAVFGFGIMEEFTNTCSCLEEEMCTYINTIAKIIHDNSIHWHGAPNKNIGSAFLLVWKICDGMMPGMRDLRDAEGKDLTDDEKRELRKDMFVMSKGKGTEDRRLVPHEMVDSALVSVLKMRVELHEANGLNGTLAEFKKNQKLVDYYEGKFEVHMGFGLHIGWAIEGAIGSTYKIDASYLSPNVNMAARLEAATHQFGCPMLVSGPFVNEMSPPARALCRKIDVVTVKGSQVPLELWTCDINNKSDDDCLKCVVPVIENGQQQPINFDLVKGVQKDFSREFKEVFERGVKQYVDGDWKAAKEFIDKALTIYGEDGPANSLMRVLQKQNFEAPKTWSGFRELTSK</sequence>
<keyword evidence="1" id="KW-0812">Transmembrane</keyword>
<gene>
    <name evidence="3" type="ORF">TeGR_g6903</name>
</gene>
<organism evidence="3 4">
    <name type="scientific">Tetraparma gracilis</name>
    <dbReference type="NCBI Taxonomy" id="2962635"/>
    <lineage>
        <taxon>Eukaryota</taxon>
        <taxon>Sar</taxon>
        <taxon>Stramenopiles</taxon>
        <taxon>Ochrophyta</taxon>
        <taxon>Bolidophyceae</taxon>
        <taxon>Parmales</taxon>
        <taxon>Triparmaceae</taxon>
        <taxon>Tetraparma</taxon>
    </lineage>
</organism>
<proteinExistence type="predicted"/>